<evidence type="ECO:0000256" key="1">
    <source>
        <dbReference type="SAM" id="SignalP"/>
    </source>
</evidence>
<dbReference type="EMBL" id="MU003802">
    <property type="protein sequence ID" value="KAF2720150.1"/>
    <property type="molecule type" value="Genomic_DNA"/>
</dbReference>
<organism evidence="2 3">
    <name type="scientific">Polychaeton citri CBS 116435</name>
    <dbReference type="NCBI Taxonomy" id="1314669"/>
    <lineage>
        <taxon>Eukaryota</taxon>
        <taxon>Fungi</taxon>
        <taxon>Dikarya</taxon>
        <taxon>Ascomycota</taxon>
        <taxon>Pezizomycotina</taxon>
        <taxon>Dothideomycetes</taxon>
        <taxon>Dothideomycetidae</taxon>
        <taxon>Capnodiales</taxon>
        <taxon>Capnodiaceae</taxon>
        <taxon>Polychaeton</taxon>
    </lineage>
</organism>
<reference evidence="2" key="1">
    <citation type="journal article" date="2020" name="Stud. Mycol.">
        <title>101 Dothideomycetes genomes: a test case for predicting lifestyles and emergence of pathogens.</title>
        <authorList>
            <person name="Haridas S."/>
            <person name="Albert R."/>
            <person name="Binder M."/>
            <person name="Bloem J."/>
            <person name="Labutti K."/>
            <person name="Salamov A."/>
            <person name="Andreopoulos B."/>
            <person name="Baker S."/>
            <person name="Barry K."/>
            <person name="Bills G."/>
            <person name="Bluhm B."/>
            <person name="Cannon C."/>
            <person name="Castanera R."/>
            <person name="Culley D."/>
            <person name="Daum C."/>
            <person name="Ezra D."/>
            <person name="Gonzalez J."/>
            <person name="Henrissat B."/>
            <person name="Kuo A."/>
            <person name="Liang C."/>
            <person name="Lipzen A."/>
            <person name="Lutzoni F."/>
            <person name="Magnuson J."/>
            <person name="Mondo S."/>
            <person name="Nolan M."/>
            <person name="Ohm R."/>
            <person name="Pangilinan J."/>
            <person name="Park H.-J."/>
            <person name="Ramirez L."/>
            <person name="Alfaro M."/>
            <person name="Sun H."/>
            <person name="Tritt A."/>
            <person name="Yoshinaga Y."/>
            <person name="Zwiers L.-H."/>
            <person name="Turgeon B."/>
            <person name="Goodwin S."/>
            <person name="Spatafora J."/>
            <person name="Crous P."/>
            <person name="Grigoriev I."/>
        </authorList>
    </citation>
    <scope>NUCLEOTIDE SEQUENCE</scope>
    <source>
        <strain evidence="2">CBS 116435</strain>
    </source>
</reference>
<dbReference type="Proteomes" id="UP000799441">
    <property type="component" value="Unassembled WGS sequence"/>
</dbReference>
<feature type="signal peptide" evidence="1">
    <location>
        <begin position="1"/>
        <end position="20"/>
    </location>
</feature>
<evidence type="ECO:0000313" key="3">
    <source>
        <dbReference type="Proteomes" id="UP000799441"/>
    </source>
</evidence>
<keyword evidence="3" id="KW-1185">Reference proteome</keyword>
<proteinExistence type="predicted"/>
<dbReference type="OrthoDB" id="3937708at2759"/>
<protein>
    <submittedName>
        <fullName evidence="2">Uncharacterized protein</fullName>
    </submittedName>
</protein>
<keyword evidence="1" id="KW-0732">Signal</keyword>
<sequence>MKSFVFQSAVASSLLSYALAQSDTYPDYCYNTNCQSYGIDFQNGGTYFQNILSTDPFTALETFTGCQNDTSFNVLIDPDGYQYDCTKTNMQPDSLPELTTCSLNKNQLWSGDWSVLAYSNNGECQPINFERDFVLNVATQATLTVTPTGK</sequence>
<name>A0A9P4UPL7_9PEZI</name>
<dbReference type="AlphaFoldDB" id="A0A9P4UPL7"/>
<evidence type="ECO:0000313" key="2">
    <source>
        <dbReference type="EMBL" id="KAF2720150.1"/>
    </source>
</evidence>
<accession>A0A9P4UPL7</accession>
<gene>
    <name evidence="2" type="ORF">K431DRAFT_271147</name>
</gene>
<feature type="chain" id="PRO_5040499563" evidence="1">
    <location>
        <begin position="21"/>
        <end position="150"/>
    </location>
</feature>
<comment type="caution">
    <text evidence="2">The sequence shown here is derived from an EMBL/GenBank/DDBJ whole genome shotgun (WGS) entry which is preliminary data.</text>
</comment>